<dbReference type="GO" id="GO:0006227">
    <property type="term" value="P:dUDP biosynthetic process"/>
    <property type="evidence" value="ECO:0007669"/>
    <property type="project" value="TreeGrafter"/>
</dbReference>
<dbReference type="SUPFAM" id="SSF52540">
    <property type="entry name" value="P-loop containing nucleoside triphosphate hydrolases"/>
    <property type="match status" value="1"/>
</dbReference>
<gene>
    <name evidence="11 14" type="primary">tmk</name>
    <name evidence="14" type="ORF">DEO23_05945</name>
</gene>
<organism evidence="14 15">
    <name type="scientific">Brachybacterium endophyticum</name>
    <dbReference type="NCBI Taxonomy" id="2182385"/>
    <lineage>
        <taxon>Bacteria</taxon>
        <taxon>Bacillati</taxon>
        <taxon>Actinomycetota</taxon>
        <taxon>Actinomycetes</taxon>
        <taxon>Micrococcales</taxon>
        <taxon>Dermabacteraceae</taxon>
        <taxon>Brachybacterium</taxon>
    </lineage>
</organism>
<dbReference type="OrthoDB" id="9774907at2"/>
<dbReference type="InterPro" id="IPR027417">
    <property type="entry name" value="P-loop_NTPase"/>
</dbReference>
<keyword evidence="8 11" id="KW-0067">ATP-binding</keyword>
<dbReference type="EC" id="2.7.4.9" evidence="2 11"/>
<evidence type="ECO:0000256" key="4">
    <source>
        <dbReference type="ARBA" id="ARBA00022679"/>
    </source>
</evidence>
<dbReference type="Pfam" id="PF02223">
    <property type="entry name" value="Thymidylate_kin"/>
    <property type="match status" value="1"/>
</dbReference>
<reference evidence="14 15" key="1">
    <citation type="submission" date="2018-05" db="EMBL/GenBank/DDBJ databases">
        <title>Brachybacterium sp. M1HQ-2T, whole genome shotgun sequence.</title>
        <authorList>
            <person name="Tuo L."/>
        </authorList>
    </citation>
    <scope>NUCLEOTIDE SEQUENCE [LARGE SCALE GENOMIC DNA]</scope>
    <source>
        <strain evidence="14 15">M1HQ-2</strain>
    </source>
</reference>
<evidence type="ECO:0000256" key="5">
    <source>
        <dbReference type="ARBA" id="ARBA00022727"/>
    </source>
</evidence>
<dbReference type="GO" id="GO:0006233">
    <property type="term" value="P:dTDP biosynthetic process"/>
    <property type="evidence" value="ECO:0007669"/>
    <property type="project" value="InterPro"/>
</dbReference>
<evidence type="ECO:0000313" key="14">
    <source>
        <dbReference type="EMBL" id="PWH07012.1"/>
    </source>
</evidence>
<dbReference type="GO" id="GO:0004798">
    <property type="term" value="F:dTMP kinase activity"/>
    <property type="evidence" value="ECO:0007669"/>
    <property type="project" value="UniProtKB-UniRule"/>
</dbReference>
<feature type="binding site" evidence="11">
    <location>
        <begin position="22"/>
        <end position="29"/>
    </location>
    <ligand>
        <name>ATP</name>
        <dbReference type="ChEBI" id="CHEBI:30616"/>
    </ligand>
</feature>
<evidence type="ECO:0000256" key="3">
    <source>
        <dbReference type="ARBA" id="ARBA00017144"/>
    </source>
</evidence>
<keyword evidence="7 11" id="KW-0418">Kinase</keyword>
<dbReference type="Proteomes" id="UP000245590">
    <property type="component" value="Unassembled WGS sequence"/>
</dbReference>
<name>A0A2U2RMB6_9MICO</name>
<evidence type="ECO:0000256" key="2">
    <source>
        <dbReference type="ARBA" id="ARBA00012980"/>
    </source>
</evidence>
<evidence type="ECO:0000256" key="7">
    <source>
        <dbReference type="ARBA" id="ARBA00022777"/>
    </source>
</evidence>
<proteinExistence type="inferred from homology"/>
<evidence type="ECO:0000256" key="10">
    <source>
        <dbReference type="ARBA" id="ARBA00057735"/>
    </source>
</evidence>
<evidence type="ECO:0000256" key="11">
    <source>
        <dbReference type="HAMAP-Rule" id="MF_00165"/>
    </source>
</evidence>
<dbReference type="FunFam" id="3.40.50.300:FF:000225">
    <property type="entry name" value="Thymidylate kinase"/>
    <property type="match status" value="1"/>
</dbReference>
<protein>
    <recommendedName>
        <fullName evidence="3 11">Thymidylate kinase</fullName>
        <ecNumber evidence="2 11">2.7.4.9</ecNumber>
    </recommendedName>
    <alternativeName>
        <fullName evidence="11">dTMP kinase</fullName>
    </alternativeName>
</protein>
<dbReference type="EMBL" id="QFKX01000002">
    <property type="protein sequence ID" value="PWH07012.1"/>
    <property type="molecule type" value="Genomic_DNA"/>
</dbReference>
<dbReference type="InterPro" id="IPR018094">
    <property type="entry name" value="Thymidylate_kinase"/>
</dbReference>
<dbReference type="Gene3D" id="3.40.50.300">
    <property type="entry name" value="P-loop containing nucleotide triphosphate hydrolases"/>
    <property type="match status" value="1"/>
</dbReference>
<evidence type="ECO:0000256" key="1">
    <source>
        <dbReference type="ARBA" id="ARBA00009776"/>
    </source>
</evidence>
<feature type="domain" description="Thymidylate kinase-like" evidence="13">
    <location>
        <begin position="20"/>
        <end position="210"/>
    </location>
</feature>
<evidence type="ECO:0000256" key="6">
    <source>
        <dbReference type="ARBA" id="ARBA00022741"/>
    </source>
</evidence>
<keyword evidence="4 11" id="KW-0808">Transferase</keyword>
<dbReference type="AlphaFoldDB" id="A0A2U2RMB6"/>
<evidence type="ECO:0000259" key="13">
    <source>
        <dbReference type="Pfam" id="PF02223"/>
    </source>
</evidence>
<evidence type="ECO:0000256" key="12">
    <source>
        <dbReference type="SAM" id="MobiDB-lite"/>
    </source>
</evidence>
<dbReference type="InterPro" id="IPR039430">
    <property type="entry name" value="Thymidylate_kin-like_dom"/>
</dbReference>
<dbReference type="GO" id="GO:0006235">
    <property type="term" value="P:dTTP biosynthetic process"/>
    <property type="evidence" value="ECO:0007669"/>
    <property type="project" value="UniProtKB-UniRule"/>
</dbReference>
<evidence type="ECO:0000256" key="9">
    <source>
        <dbReference type="ARBA" id="ARBA00048743"/>
    </source>
</evidence>
<dbReference type="CDD" id="cd01672">
    <property type="entry name" value="TMPK"/>
    <property type="match status" value="1"/>
</dbReference>
<accession>A0A2U2RMB6</accession>
<keyword evidence="15" id="KW-1185">Reference proteome</keyword>
<comment type="catalytic activity">
    <reaction evidence="9 11">
        <text>dTMP + ATP = dTDP + ADP</text>
        <dbReference type="Rhea" id="RHEA:13517"/>
        <dbReference type="ChEBI" id="CHEBI:30616"/>
        <dbReference type="ChEBI" id="CHEBI:58369"/>
        <dbReference type="ChEBI" id="CHEBI:63528"/>
        <dbReference type="ChEBI" id="CHEBI:456216"/>
        <dbReference type="EC" id="2.7.4.9"/>
    </reaction>
</comment>
<evidence type="ECO:0000313" key="15">
    <source>
        <dbReference type="Proteomes" id="UP000245590"/>
    </source>
</evidence>
<dbReference type="GO" id="GO:0005524">
    <property type="term" value="F:ATP binding"/>
    <property type="evidence" value="ECO:0007669"/>
    <property type="project" value="UniProtKB-UniRule"/>
</dbReference>
<evidence type="ECO:0000256" key="8">
    <source>
        <dbReference type="ARBA" id="ARBA00022840"/>
    </source>
</evidence>
<keyword evidence="6 11" id="KW-0547">Nucleotide-binding</keyword>
<dbReference type="GO" id="GO:0005829">
    <property type="term" value="C:cytosol"/>
    <property type="evidence" value="ECO:0007669"/>
    <property type="project" value="TreeGrafter"/>
</dbReference>
<dbReference type="HAMAP" id="MF_00165">
    <property type="entry name" value="Thymidylate_kinase"/>
    <property type="match status" value="1"/>
</dbReference>
<dbReference type="PANTHER" id="PTHR10344:SF4">
    <property type="entry name" value="UMP-CMP KINASE 2, MITOCHONDRIAL"/>
    <property type="match status" value="1"/>
</dbReference>
<dbReference type="NCBIfam" id="TIGR00041">
    <property type="entry name" value="DTMP_kinase"/>
    <property type="match status" value="1"/>
</dbReference>
<keyword evidence="5 11" id="KW-0545">Nucleotide biosynthesis</keyword>
<comment type="caution">
    <text evidence="14">The sequence shown here is derived from an EMBL/GenBank/DDBJ whole genome shotgun (WGS) entry which is preliminary data.</text>
</comment>
<feature type="region of interest" description="Disordered" evidence="12">
    <location>
        <begin position="218"/>
        <end position="237"/>
    </location>
</feature>
<comment type="similarity">
    <text evidence="1 11">Belongs to the thymidylate kinase family.</text>
</comment>
<dbReference type="PANTHER" id="PTHR10344">
    <property type="entry name" value="THYMIDYLATE KINASE"/>
    <property type="match status" value="1"/>
</dbReference>
<comment type="function">
    <text evidence="10 11">Phosphorylation of dTMP to form dTDP in both de novo and salvage pathways of dTTP synthesis.</text>
</comment>
<sequence>MRTLLVPSPRPPRRGIFISFEGGEAAGKTTQIGLLREHLLTEREVSEDLVLTTREPGGTELGTSIRGLLLHGGDVTPRAEALMYAADRAHHIETVVRPHLARGGLVLADRYLDSSIAYQGVGRDLKQDQIAALNLWATDGLLPHRTILLDLPPDALSDRREAHSLDRLEREGREFHDAVRTEFLDLAQAEPERFVIVDASRTPQEVHQDVLAAIGEDLAQLDPTFEPDSTHPGADER</sequence>